<evidence type="ECO:0000256" key="2">
    <source>
        <dbReference type="ARBA" id="ARBA00005916"/>
    </source>
</evidence>
<keyword evidence="6 8" id="KW-0627">Porphyrin biosynthesis</keyword>
<comment type="miscellaneous">
    <text evidence="8">During catalysis, the active site Cys acts as a nucleophile attacking the alpha-carbonyl group of tRNA-bound glutamate with the formation of a thioester intermediate between enzyme and glutamate, and the concomitant release of tRNA(Glu). The thioester intermediate is finally reduced by direct hydride transfer from NADPH, to form the product GSA.</text>
</comment>
<evidence type="ECO:0000256" key="7">
    <source>
        <dbReference type="ARBA" id="ARBA00047464"/>
    </source>
</evidence>
<evidence type="ECO:0000259" key="12">
    <source>
        <dbReference type="Pfam" id="PF05201"/>
    </source>
</evidence>
<sequence length="412" mass="45642">MQAQSTKSISDFYVIGINYRKTDAAIRGNFAVNTDQYSEILTKAGDFALDELFVLSTCNRTEIYGFAGCADQMIALLCTVTAGDISTFKNLAYIKNGQTAVEHVYSVAAGLDSQILGDYEIVGQLKNAVKHAREKGFIGSFLERVVNSALQASKGIKNQTQISGGTVSVSFAAIQYIKEFYPSILGKKILLLGTGKIGKNTCKNLIDYLDTHNITLINRTQEKADALAKELGLASAPLSDLKENIEAAEIILVATNSPKPTILKSHLENTGDKLIIDLSIPYNVEATAAELENVQLVNVDELSKLKDETLQKREAEVPRAKEIIAEHIEELMEWYALRKHVPFLKSLKTRLKSIHSCNLYLQAAHGYIPAETEDDRIQKVINGMALKMRQQNQYGCQYLEALNDYMEYSKAN</sequence>
<dbReference type="GO" id="GO:0019353">
    <property type="term" value="P:protoporphyrinogen IX biosynthetic process from glutamate"/>
    <property type="evidence" value="ECO:0007669"/>
    <property type="project" value="TreeGrafter"/>
</dbReference>
<accession>A0A9E2SAP1</accession>
<comment type="subunit">
    <text evidence="8">Homodimer.</text>
</comment>
<dbReference type="PIRSF" id="PIRSF000445">
    <property type="entry name" value="4pyrrol_synth_GluRdtase"/>
    <property type="match status" value="1"/>
</dbReference>
<feature type="domain" description="Glutamyl-tRNA reductase N-terminal" evidence="12">
    <location>
        <begin position="15"/>
        <end position="160"/>
    </location>
</feature>
<dbReference type="InterPro" id="IPR000343">
    <property type="entry name" value="4pyrrol_synth_GluRdtase"/>
</dbReference>
<dbReference type="Pfam" id="PF00745">
    <property type="entry name" value="GlutR_dimer"/>
    <property type="match status" value="1"/>
</dbReference>
<evidence type="ECO:0000313" key="14">
    <source>
        <dbReference type="Proteomes" id="UP000812270"/>
    </source>
</evidence>
<evidence type="ECO:0000313" key="13">
    <source>
        <dbReference type="EMBL" id="MBV4357817.1"/>
    </source>
</evidence>
<evidence type="ECO:0000256" key="8">
    <source>
        <dbReference type="HAMAP-Rule" id="MF_00087"/>
    </source>
</evidence>
<feature type="active site" description="Nucleophile" evidence="8">
    <location>
        <position position="58"/>
    </location>
</feature>
<dbReference type="Proteomes" id="UP000812270">
    <property type="component" value="Unassembled WGS sequence"/>
</dbReference>
<reference evidence="13" key="1">
    <citation type="submission" date="2021-06" db="EMBL/GenBank/DDBJ databases">
        <authorList>
            <person name="Huq M.A."/>
        </authorList>
    </citation>
    <scope>NUCLEOTIDE SEQUENCE</scope>
    <source>
        <strain evidence="13">MAH-26</strain>
    </source>
</reference>
<feature type="binding site" evidence="8">
    <location>
        <begin position="118"/>
        <end position="120"/>
    </location>
    <ligand>
        <name>substrate</name>
    </ligand>
</feature>
<name>A0A9E2SAP1_9BACT</name>
<dbReference type="PROSITE" id="PS00747">
    <property type="entry name" value="GLUTR"/>
    <property type="match status" value="1"/>
</dbReference>
<dbReference type="PANTHER" id="PTHR43013:SF1">
    <property type="entry name" value="GLUTAMYL-TRNA REDUCTASE"/>
    <property type="match status" value="1"/>
</dbReference>
<feature type="domain" description="Quinate/shikimate 5-dehydrogenase/glutamyl-tRNA reductase" evidence="11">
    <location>
        <begin position="182"/>
        <end position="304"/>
    </location>
</feature>
<feature type="binding site" evidence="8">
    <location>
        <begin position="57"/>
        <end position="60"/>
    </location>
    <ligand>
        <name>substrate</name>
    </ligand>
</feature>
<dbReference type="InterPro" id="IPR015895">
    <property type="entry name" value="4pyrrol_synth_GluRdtase_N"/>
</dbReference>
<dbReference type="EC" id="1.2.1.70" evidence="3 8"/>
<evidence type="ECO:0000256" key="4">
    <source>
        <dbReference type="ARBA" id="ARBA00022857"/>
    </source>
</evidence>
<comment type="caution">
    <text evidence="13">The sequence shown here is derived from an EMBL/GenBank/DDBJ whole genome shotgun (WGS) entry which is preliminary data.</text>
</comment>
<feature type="site" description="Important for activity" evidence="8">
    <location>
        <position position="103"/>
    </location>
</feature>
<dbReference type="InterPro" id="IPR006151">
    <property type="entry name" value="Shikm_DH/Glu-tRNA_Rdtase"/>
</dbReference>
<dbReference type="Pfam" id="PF01488">
    <property type="entry name" value="Shikimate_DH"/>
    <property type="match status" value="1"/>
</dbReference>
<dbReference type="EMBL" id="JAHSPG010000008">
    <property type="protein sequence ID" value="MBV4357817.1"/>
    <property type="molecule type" value="Genomic_DNA"/>
</dbReference>
<keyword evidence="14" id="KW-1185">Reference proteome</keyword>
<keyword evidence="5 8" id="KW-0560">Oxidoreductase</keyword>
<dbReference type="RefSeq" id="WP_217791472.1">
    <property type="nucleotide sequence ID" value="NZ_JAHSPG010000008.1"/>
</dbReference>
<dbReference type="GO" id="GO:0008883">
    <property type="term" value="F:glutamyl-tRNA reductase activity"/>
    <property type="evidence" value="ECO:0007669"/>
    <property type="project" value="UniProtKB-UniRule"/>
</dbReference>
<proteinExistence type="inferred from homology"/>
<comment type="catalytic activity">
    <reaction evidence="7 8 9">
        <text>(S)-4-amino-5-oxopentanoate + tRNA(Glu) + NADP(+) = L-glutamyl-tRNA(Glu) + NADPH + H(+)</text>
        <dbReference type="Rhea" id="RHEA:12344"/>
        <dbReference type="Rhea" id="RHEA-COMP:9663"/>
        <dbReference type="Rhea" id="RHEA-COMP:9680"/>
        <dbReference type="ChEBI" id="CHEBI:15378"/>
        <dbReference type="ChEBI" id="CHEBI:57501"/>
        <dbReference type="ChEBI" id="CHEBI:57783"/>
        <dbReference type="ChEBI" id="CHEBI:58349"/>
        <dbReference type="ChEBI" id="CHEBI:78442"/>
        <dbReference type="ChEBI" id="CHEBI:78520"/>
        <dbReference type="EC" id="1.2.1.70"/>
    </reaction>
</comment>
<dbReference type="Pfam" id="PF05201">
    <property type="entry name" value="GlutR_N"/>
    <property type="match status" value="1"/>
</dbReference>
<evidence type="ECO:0000259" key="10">
    <source>
        <dbReference type="Pfam" id="PF00745"/>
    </source>
</evidence>
<keyword evidence="4 8" id="KW-0521">NADP</keyword>
<evidence type="ECO:0000256" key="9">
    <source>
        <dbReference type="RuleBase" id="RU000584"/>
    </source>
</evidence>
<evidence type="ECO:0000256" key="3">
    <source>
        <dbReference type="ARBA" id="ARBA00012970"/>
    </source>
</evidence>
<evidence type="ECO:0000259" key="11">
    <source>
        <dbReference type="Pfam" id="PF01488"/>
    </source>
</evidence>
<feature type="domain" description="Tetrapyrrole biosynthesis glutamyl-tRNA reductase dimerisation" evidence="10">
    <location>
        <begin position="319"/>
        <end position="388"/>
    </location>
</feature>
<evidence type="ECO:0000256" key="1">
    <source>
        <dbReference type="ARBA" id="ARBA00005059"/>
    </source>
</evidence>
<dbReference type="HAMAP" id="MF_00087">
    <property type="entry name" value="Glu_tRNA_reductase"/>
    <property type="match status" value="1"/>
</dbReference>
<dbReference type="InterPro" id="IPR015896">
    <property type="entry name" value="4pyrrol_synth_GluRdtase_dimer"/>
</dbReference>
<organism evidence="13 14">
    <name type="scientific">Pinibacter aurantiacus</name>
    <dbReference type="NCBI Taxonomy" id="2851599"/>
    <lineage>
        <taxon>Bacteria</taxon>
        <taxon>Pseudomonadati</taxon>
        <taxon>Bacteroidota</taxon>
        <taxon>Chitinophagia</taxon>
        <taxon>Chitinophagales</taxon>
        <taxon>Chitinophagaceae</taxon>
        <taxon>Pinibacter</taxon>
    </lineage>
</organism>
<dbReference type="NCBIfam" id="TIGR01035">
    <property type="entry name" value="hemA"/>
    <property type="match status" value="1"/>
</dbReference>
<dbReference type="PANTHER" id="PTHR43013">
    <property type="entry name" value="GLUTAMYL-TRNA REDUCTASE"/>
    <property type="match status" value="1"/>
</dbReference>
<comment type="pathway">
    <text evidence="1 8 9">Porphyrin-containing compound metabolism; protoporphyrin-IX biosynthesis; 5-aminolevulinate from L-glutamyl-tRNA(Glu): step 1/2.</text>
</comment>
<dbReference type="FunFam" id="3.30.460.30:FF:000001">
    <property type="entry name" value="Glutamyl-tRNA reductase"/>
    <property type="match status" value="1"/>
</dbReference>
<dbReference type="GO" id="GO:0050661">
    <property type="term" value="F:NADP binding"/>
    <property type="evidence" value="ECO:0007669"/>
    <property type="project" value="InterPro"/>
</dbReference>
<protein>
    <recommendedName>
        <fullName evidence="3 8">Glutamyl-tRNA reductase</fullName>
        <shortName evidence="8">GluTR</shortName>
        <ecNumber evidence="3 8">1.2.1.70</ecNumber>
    </recommendedName>
</protein>
<feature type="binding site" evidence="8">
    <location>
        <begin position="193"/>
        <end position="198"/>
    </location>
    <ligand>
        <name>NADP(+)</name>
        <dbReference type="ChEBI" id="CHEBI:58349"/>
    </ligand>
</feature>
<feature type="binding site" evidence="8">
    <location>
        <position position="124"/>
    </location>
    <ligand>
        <name>substrate</name>
    </ligand>
</feature>
<evidence type="ECO:0000256" key="6">
    <source>
        <dbReference type="ARBA" id="ARBA00023244"/>
    </source>
</evidence>
<dbReference type="InterPro" id="IPR018214">
    <property type="entry name" value="GluRdtase_CS"/>
</dbReference>
<gene>
    <name evidence="8 13" type="primary">hemA</name>
    <name evidence="13" type="ORF">KTO63_11705</name>
</gene>
<comment type="function">
    <text evidence="8">Catalyzes the NADPH-dependent reduction of glutamyl-tRNA(Glu) to glutamate 1-semialdehyde (GSA).</text>
</comment>
<feature type="binding site" evidence="8">
    <location>
        <position position="113"/>
    </location>
    <ligand>
        <name>substrate</name>
    </ligand>
</feature>
<comment type="similarity">
    <text evidence="2 8 9">Belongs to the glutamyl-tRNA reductase family.</text>
</comment>
<evidence type="ECO:0000256" key="5">
    <source>
        <dbReference type="ARBA" id="ARBA00023002"/>
    </source>
</evidence>
<comment type="domain">
    <text evidence="8">Possesses an unusual extended V-shaped dimeric structure with each monomer consisting of three distinct domains arranged along a curved 'spinal' alpha-helix. The N-terminal catalytic domain specifically recognizes the glutamate moiety of the substrate. The second domain is the NADPH-binding domain, and the third C-terminal domain is responsible for dimerization.</text>
</comment>
<dbReference type="AlphaFoldDB" id="A0A9E2SAP1"/>